<keyword evidence="2" id="KW-1185">Reference proteome</keyword>
<evidence type="ECO:0000313" key="2">
    <source>
        <dbReference type="Proteomes" id="UP001319200"/>
    </source>
</evidence>
<dbReference type="Gene3D" id="3.20.20.140">
    <property type="entry name" value="Metal-dependent hydrolases"/>
    <property type="match status" value="1"/>
</dbReference>
<reference evidence="1 2" key="1">
    <citation type="submission" date="2021-05" db="EMBL/GenBank/DDBJ databases">
        <title>A Polyphasic approach of four new species of the genus Ohtaekwangia: Ohtaekwangia histidinii sp. nov., Ohtaekwangia cretensis sp. nov., Ohtaekwangia indiensis sp. nov., Ohtaekwangia reichenbachii sp. nov. from diverse environment.</title>
        <authorList>
            <person name="Octaviana S."/>
        </authorList>
    </citation>
    <scope>NUCLEOTIDE SEQUENCE [LARGE SCALE GENOMIC DNA]</scope>
    <source>
        <strain evidence="1 2">PWU4</strain>
    </source>
</reference>
<dbReference type="InterPro" id="IPR016195">
    <property type="entry name" value="Pol/histidinol_Pase-like"/>
</dbReference>
<organism evidence="1 2">
    <name type="scientific">Chryseosolibacter histidini</name>
    <dbReference type="NCBI Taxonomy" id="2782349"/>
    <lineage>
        <taxon>Bacteria</taxon>
        <taxon>Pseudomonadati</taxon>
        <taxon>Bacteroidota</taxon>
        <taxon>Cytophagia</taxon>
        <taxon>Cytophagales</taxon>
        <taxon>Chryseotaleaceae</taxon>
        <taxon>Chryseosolibacter</taxon>
    </lineage>
</organism>
<gene>
    <name evidence="1" type="ORF">KK083_03545</name>
</gene>
<protein>
    <submittedName>
        <fullName evidence="1">CehA/McbA family metallohydrolase</fullName>
    </submittedName>
</protein>
<dbReference type="NCBIfam" id="NF038032">
    <property type="entry name" value="CehA_McbA_metalo"/>
    <property type="match status" value="1"/>
</dbReference>
<dbReference type="AlphaFoldDB" id="A0AAP2GMN7"/>
<dbReference type="RefSeq" id="WP_254160748.1">
    <property type="nucleotide sequence ID" value="NZ_JAHESF010000003.1"/>
</dbReference>
<name>A0AAP2GMN7_9BACT</name>
<evidence type="ECO:0000313" key="1">
    <source>
        <dbReference type="EMBL" id="MBT1695935.1"/>
    </source>
</evidence>
<dbReference type="SUPFAM" id="SSF89550">
    <property type="entry name" value="PHP domain-like"/>
    <property type="match status" value="1"/>
</dbReference>
<proteinExistence type="predicted"/>
<sequence>MKIPQRIRHLVLITIVVISFIHSGVAQKRSIDLAMHHLRNADSTEWSEFTTQPERQLLLKFTAQRNATAQTLSLRQYDVKQRWDILINDRDIGNLVADEKDLMAYIPVPDGVLRDGENTLIIKCAATEPDDVKVGEIALDRRAYFNVFTEANLDISVFETGLNNLIPARITVVNDKKSLGKVVGTPPEIVAVRTGYAYTGSGKASLRLPAGKYTIYASRGFEYGVDSAQVDLRPGDRIKKTLSIKREVDTKGWISCDTHVHTFTHSRHGDATEEERVLTIAGEGIELPVITDHNTNVDLDPAAKAAGVRSYFTPVTGDELTTNVGHFNVFKTKAGTNAIDHRAEDWTRIATSINDAEKVVVLNHARDIHNGFRPFDPSRHLSSAGTAKDNWKFPANAMEVINSGSQQTDFMTLYHDWFGTLNRGYFLTPAGASDSHDVSRYTVGQARTYIQGDDNNPAKIDVDLALKNFRDGKVMVSAGLLTHITVNHTYGPGDLVPDAREVNVTVEVTGPAWTSADHVSLYANGKKIHEHKIHPVKKHVVKWKGSWTVKVPEHDIFLVAIAEGPGQGMPWWPIAKPYQPSSPHWTPKLIGSTGAVWIDGDKNGRRNSAYDYAKEIVESSKGDAGKVIRSLSSFDEAVAMQAAALLWKSGKDLASRDVQRAVKGASEQARAGFETVINEVAMIK</sequence>
<accession>A0AAP2GMN7</accession>
<dbReference type="EMBL" id="JAHESF010000003">
    <property type="protein sequence ID" value="MBT1695935.1"/>
    <property type="molecule type" value="Genomic_DNA"/>
</dbReference>
<dbReference type="Proteomes" id="UP001319200">
    <property type="component" value="Unassembled WGS sequence"/>
</dbReference>
<comment type="caution">
    <text evidence="1">The sequence shown here is derived from an EMBL/GenBank/DDBJ whole genome shotgun (WGS) entry which is preliminary data.</text>
</comment>